<name>A0A9Q0NND8_SALVM</name>
<evidence type="ECO:0000313" key="2">
    <source>
        <dbReference type="EMBL" id="KAJ6672826.1"/>
    </source>
</evidence>
<protein>
    <submittedName>
        <fullName evidence="2">Uncharacterized protein</fullName>
    </submittedName>
</protein>
<dbReference type="AlphaFoldDB" id="A0A9Q0NND8"/>
<dbReference type="EMBL" id="JAPFFL010000018">
    <property type="protein sequence ID" value="KAJ6672826.1"/>
    <property type="molecule type" value="Genomic_DNA"/>
</dbReference>
<dbReference type="Proteomes" id="UP001151529">
    <property type="component" value="Chromosome 12"/>
</dbReference>
<gene>
    <name evidence="2" type="ORF">OIU85_014101</name>
</gene>
<keyword evidence="3" id="KW-1185">Reference proteome</keyword>
<organism evidence="2 3">
    <name type="scientific">Salix viminalis</name>
    <name type="common">Common osier</name>
    <name type="synonym">Basket willow</name>
    <dbReference type="NCBI Taxonomy" id="40686"/>
    <lineage>
        <taxon>Eukaryota</taxon>
        <taxon>Viridiplantae</taxon>
        <taxon>Streptophyta</taxon>
        <taxon>Embryophyta</taxon>
        <taxon>Tracheophyta</taxon>
        <taxon>Spermatophyta</taxon>
        <taxon>Magnoliopsida</taxon>
        <taxon>eudicotyledons</taxon>
        <taxon>Gunneridae</taxon>
        <taxon>Pentapetalae</taxon>
        <taxon>rosids</taxon>
        <taxon>fabids</taxon>
        <taxon>Malpighiales</taxon>
        <taxon>Salicaceae</taxon>
        <taxon>Saliceae</taxon>
        <taxon>Salix</taxon>
    </lineage>
</organism>
<feature type="region of interest" description="Disordered" evidence="1">
    <location>
        <begin position="76"/>
        <end position="111"/>
    </location>
</feature>
<sequence length="111" mass="12421">MVSQGRRGDAEGFVREMGSLAMGGGCAREKRGDGRWLRDAEGFVEMGSLAGSQGMREKMLVQWRWLEKTKSLSNLQARDIKHENSMRDSSSLQSGMHEKSMRNLAVCRDAL</sequence>
<evidence type="ECO:0000256" key="1">
    <source>
        <dbReference type="SAM" id="MobiDB-lite"/>
    </source>
</evidence>
<evidence type="ECO:0000313" key="3">
    <source>
        <dbReference type="Proteomes" id="UP001151529"/>
    </source>
</evidence>
<reference evidence="2" key="2">
    <citation type="journal article" date="2023" name="Int. J. Mol. Sci.">
        <title>De Novo Assembly and Annotation of 11 Diverse Shrub Willow (Salix) Genomes Reveals Novel Gene Organization in Sex-Linked Regions.</title>
        <authorList>
            <person name="Hyden B."/>
            <person name="Feng K."/>
            <person name="Yates T.B."/>
            <person name="Jawdy S."/>
            <person name="Cereghino C."/>
            <person name="Smart L.B."/>
            <person name="Muchero W."/>
        </authorList>
    </citation>
    <scope>NUCLEOTIDE SEQUENCE [LARGE SCALE GENOMIC DNA]</scope>
    <source>
        <tissue evidence="2">Shoot tip</tissue>
    </source>
</reference>
<comment type="caution">
    <text evidence="2">The sequence shown here is derived from an EMBL/GenBank/DDBJ whole genome shotgun (WGS) entry which is preliminary data.</text>
</comment>
<proteinExistence type="predicted"/>
<accession>A0A9Q0NND8</accession>
<reference evidence="2" key="1">
    <citation type="submission" date="2022-11" db="EMBL/GenBank/DDBJ databases">
        <authorList>
            <person name="Hyden B.L."/>
            <person name="Feng K."/>
            <person name="Yates T."/>
            <person name="Jawdy S."/>
            <person name="Smart L.B."/>
            <person name="Muchero W."/>
        </authorList>
    </citation>
    <scope>NUCLEOTIDE SEQUENCE</scope>
    <source>
        <tissue evidence="2">Shoot tip</tissue>
    </source>
</reference>